<dbReference type="AlphaFoldDB" id="A0A154QIF0"/>
<dbReference type="eggNOG" id="COG1566">
    <property type="taxonomic scope" value="Bacteria"/>
</dbReference>
<keyword evidence="2" id="KW-0175">Coiled coil</keyword>
<keyword evidence="6" id="KW-1185">Reference proteome</keyword>
<proteinExistence type="inferred from homology"/>
<dbReference type="InterPro" id="IPR058634">
    <property type="entry name" value="AaeA-lik-b-barrel"/>
</dbReference>
<dbReference type="Gene3D" id="2.40.30.170">
    <property type="match status" value="1"/>
</dbReference>
<evidence type="ECO:0000313" key="5">
    <source>
        <dbReference type="EMBL" id="KZC24083.1"/>
    </source>
</evidence>
<accession>A0A154QIF0</accession>
<dbReference type="STRING" id="416169.RHOFW104T7_10200"/>
<dbReference type="EMBL" id="LVJS01000033">
    <property type="protein sequence ID" value="KZC24083.1"/>
    <property type="molecule type" value="Genomic_DNA"/>
</dbReference>
<evidence type="ECO:0000256" key="1">
    <source>
        <dbReference type="ARBA" id="ARBA00009477"/>
    </source>
</evidence>
<evidence type="ECO:0000259" key="3">
    <source>
        <dbReference type="Pfam" id="PF25917"/>
    </source>
</evidence>
<gene>
    <name evidence="5" type="ORF">RHOFW104T7_10200</name>
</gene>
<comment type="similarity">
    <text evidence="1">Belongs to the membrane fusion protein (MFP) (TC 8.A.1) family.</text>
</comment>
<dbReference type="PANTHER" id="PTHR30367:SF12">
    <property type="entry name" value="P-HYDROXYBENZOIC ACID EFFLUX PUMP SUBUNIT AAEA"/>
    <property type="match status" value="1"/>
</dbReference>
<dbReference type="InterPro" id="IPR050393">
    <property type="entry name" value="MFP_Efflux_Pump"/>
</dbReference>
<sequence>MRSATLIRAGFTAAMVLLATAAAYVAWQHYMSSPWTRDARIRAEVVRIAPDVSGLITRVAVTDNQPVKKGDLLFVVDRDRYQLIADQAEADLAAAEAAAAAAGANTSAAAAGAQASEAEAAMRRLQAQRRDRLGDVISREARDDASAAAEAARASWHQAQAGRSAASASQRRAVVAVRQARIALERAQLDLARTEVHAPSDGTITNLDLRAGDFADTGKPRMALVRRDDIWIYGYFEETKLPQVHVGDPVDIRLMAGDVHLRGHVDSVAVGIADGASPTSENLLAQVEPTFNWIRLAQRVPVRVRIDASSIPRGAVLAAGMSATLVVQGNRRG</sequence>
<dbReference type="Proteomes" id="UP000076131">
    <property type="component" value="Unassembled WGS sequence"/>
</dbReference>
<evidence type="ECO:0000259" key="4">
    <source>
        <dbReference type="Pfam" id="PF25963"/>
    </source>
</evidence>
<evidence type="ECO:0000313" key="6">
    <source>
        <dbReference type="Proteomes" id="UP000076131"/>
    </source>
</evidence>
<organism evidence="5 6">
    <name type="scientific">Rhodanobacter thiooxydans</name>
    <dbReference type="NCBI Taxonomy" id="416169"/>
    <lineage>
        <taxon>Bacteria</taxon>
        <taxon>Pseudomonadati</taxon>
        <taxon>Pseudomonadota</taxon>
        <taxon>Gammaproteobacteria</taxon>
        <taxon>Lysobacterales</taxon>
        <taxon>Rhodanobacteraceae</taxon>
        <taxon>Rhodanobacter</taxon>
    </lineage>
</organism>
<dbReference type="SUPFAM" id="SSF111369">
    <property type="entry name" value="HlyD-like secretion proteins"/>
    <property type="match status" value="2"/>
</dbReference>
<feature type="domain" description="Multidrug resistance protein MdtA-like barrel-sandwich hybrid" evidence="3">
    <location>
        <begin position="44"/>
        <end position="225"/>
    </location>
</feature>
<dbReference type="GO" id="GO:0055085">
    <property type="term" value="P:transmembrane transport"/>
    <property type="evidence" value="ECO:0007669"/>
    <property type="project" value="InterPro"/>
</dbReference>
<comment type="caution">
    <text evidence="5">The sequence shown here is derived from an EMBL/GenBank/DDBJ whole genome shotgun (WGS) entry which is preliminary data.</text>
</comment>
<dbReference type="InterPro" id="IPR058625">
    <property type="entry name" value="MdtA-like_BSH"/>
</dbReference>
<protein>
    <submittedName>
        <fullName evidence="5">Efflux transporter periplasmic adaptor subunit</fullName>
    </submittedName>
</protein>
<dbReference type="RefSeq" id="WP_063107669.1">
    <property type="nucleotide sequence ID" value="NZ_LVJS01000033.1"/>
</dbReference>
<reference evidence="5 6" key="1">
    <citation type="journal article" date="2016" name="MBio">
        <title>Lateral Gene Transfer in a Heavy Metal-Contaminated-Groundwater Microbial Community.</title>
        <authorList>
            <person name="Hemme C.L."/>
            <person name="Green S.J."/>
            <person name="Rishishwar L."/>
            <person name="Prakash O."/>
            <person name="Pettenato A."/>
            <person name="Chakraborty R."/>
            <person name="Deutschbauer A.M."/>
            <person name="Van Nostrand J.D."/>
            <person name="Wu L."/>
            <person name="He Z."/>
            <person name="Jordan I.K."/>
            <person name="Hazen T.C."/>
            <person name="Arkin A.P."/>
            <person name="Kostka J.E."/>
            <person name="Zhou J."/>
        </authorList>
    </citation>
    <scope>NUCLEOTIDE SEQUENCE [LARGE SCALE GENOMIC DNA]</scope>
    <source>
        <strain evidence="5 6">FW104-T7</strain>
    </source>
</reference>
<dbReference type="Pfam" id="PF25963">
    <property type="entry name" value="Beta-barrel_AAEA"/>
    <property type="match status" value="1"/>
</dbReference>
<name>A0A154QIF0_9GAMM</name>
<feature type="coiled-coil region" evidence="2">
    <location>
        <begin position="78"/>
        <end position="128"/>
    </location>
</feature>
<dbReference type="PANTHER" id="PTHR30367">
    <property type="entry name" value="P-HYDROXYBENZOIC ACID EFFLUX PUMP SUBUNIT AAEA-RELATED"/>
    <property type="match status" value="1"/>
</dbReference>
<dbReference type="Gene3D" id="2.40.50.100">
    <property type="match status" value="1"/>
</dbReference>
<feature type="domain" description="p-hydroxybenzoic acid efflux pump subunit AaeA-like beta-barrel" evidence="4">
    <location>
        <begin position="231"/>
        <end position="327"/>
    </location>
</feature>
<evidence type="ECO:0000256" key="2">
    <source>
        <dbReference type="SAM" id="Coils"/>
    </source>
</evidence>
<dbReference type="Pfam" id="PF25917">
    <property type="entry name" value="BSH_RND"/>
    <property type="match status" value="1"/>
</dbReference>